<dbReference type="EMBL" id="JAOQJQ010000002">
    <property type="protein sequence ID" value="MCU6762091.1"/>
    <property type="molecule type" value="Genomic_DNA"/>
</dbReference>
<organism evidence="10 11">
    <name type="scientific">Brotonthovivens ammoniilytica</name>
    <dbReference type="NCBI Taxonomy" id="2981725"/>
    <lineage>
        <taxon>Bacteria</taxon>
        <taxon>Bacillati</taxon>
        <taxon>Bacillota</taxon>
        <taxon>Clostridia</taxon>
        <taxon>Lachnospirales</taxon>
        <taxon>Lachnospiraceae</taxon>
        <taxon>Brotonthovivens</taxon>
    </lineage>
</organism>
<dbReference type="InterPro" id="IPR006963">
    <property type="entry name" value="Mopterin_OxRdtase_4Fe-4S_dom"/>
</dbReference>
<evidence type="ECO:0000256" key="5">
    <source>
        <dbReference type="ARBA" id="ARBA00022729"/>
    </source>
</evidence>
<dbReference type="PANTHER" id="PTHR43742">
    <property type="entry name" value="TRIMETHYLAMINE-N-OXIDE REDUCTASE"/>
    <property type="match status" value="1"/>
</dbReference>
<dbReference type="PANTHER" id="PTHR43742:SF9">
    <property type="entry name" value="TETRATHIONATE REDUCTASE SUBUNIT A"/>
    <property type="match status" value="1"/>
</dbReference>
<evidence type="ECO:0000256" key="4">
    <source>
        <dbReference type="ARBA" id="ARBA00022723"/>
    </source>
</evidence>
<proteinExistence type="inferred from homology"/>
<dbReference type="InterPro" id="IPR009010">
    <property type="entry name" value="Asp_de-COase-like_dom_sf"/>
</dbReference>
<evidence type="ECO:0000256" key="8">
    <source>
        <dbReference type="ARBA" id="ARBA00023014"/>
    </source>
</evidence>
<dbReference type="Gene3D" id="2.40.40.20">
    <property type="match status" value="1"/>
</dbReference>
<comment type="similarity">
    <text evidence="1">Belongs to the prokaryotic molybdopterin-containing oxidoreductase family.</text>
</comment>
<reference evidence="10 11" key="1">
    <citation type="journal article" date="2021" name="ISME Commun">
        <title>Automated analysis of genomic sequences facilitates high-throughput and comprehensive description of bacteria.</title>
        <authorList>
            <person name="Hitch T.C.A."/>
        </authorList>
    </citation>
    <scope>NUCLEOTIDE SEQUENCE [LARGE SCALE GENOMIC DNA]</scope>
    <source>
        <strain evidence="10 11">Sanger_109</strain>
    </source>
</reference>
<protein>
    <submittedName>
        <fullName evidence="10">Molybdopterin-dependent oxidoreductase</fullName>
    </submittedName>
</protein>
<dbReference type="Pfam" id="PF04879">
    <property type="entry name" value="Molybdop_Fe4S4"/>
    <property type="match status" value="1"/>
</dbReference>
<keyword evidence="8" id="KW-0411">Iron-sulfur</keyword>
<dbReference type="SMART" id="SM00926">
    <property type="entry name" value="Molybdop_Fe4S4"/>
    <property type="match status" value="1"/>
</dbReference>
<evidence type="ECO:0000313" key="10">
    <source>
        <dbReference type="EMBL" id="MCU6762091.1"/>
    </source>
</evidence>
<keyword evidence="6" id="KW-0560">Oxidoreductase</keyword>
<dbReference type="PROSITE" id="PS51669">
    <property type="entry name" value="4FE4S_MOW_BIS_MGD"/>
    <property type="match status" value="1"/>
</dbReference>
<evidence type="ECO:0000256" key="2">
    <source>
        <dbReference type="ARBA" id="ARBA00022485"/>
    </source>
</evidence>
<keyword evidence="7" id="KW-0408">Iron</keyword>
<keyword evidence="5" id="KW-0732">Signal</keyword>
<evidence type="ECO:0000313" key="11">
    <source>
        <dbReference type="Proteomes" id="UP001652442"/>
    </source>
</evidence>
<evidence type="ECO:0000256" key="3">
    <source>
        <dbReference type="ARBA" id="ARBA00022505"/>
    </source>
</evidence>
<sequence>MNQKVKKDKWVYTQCHRCQSECGLRAHVVDGVCMKLEGVADSSVGSQGGVCPRGMAGLQVLYDPNRLNYPLKRTNPQKGIGEDPKWEKISWEEALETIAEKTKTAYDDDPSKIIIQHGIVAGNQIIPYFFVPMMAILSNEKGGPIHINAAGSMCGNMGHYLNSTQYGAFCIFPDFDYCEYMIVFGTNAANGGFQQWATHNCAQARRRGMKMVVFDPMCNSAAAKADEWIPIIPGTDGLICMAMLNVIVNELEIYDVEYLKGRTNASYLIDIHTGKYVRNQQTGKPYIWDPVSKTAKPYDDYDIKDYALEGTFCVEGRKCVPSWVLMRERFLAYTPENVSERTSVPPETIRRIAKEFAMAAQIGKTITIDGKELPFRPVATYNIRSAGTHKNGFHTLFAMDLLNQVMGAANVPGGVVSAGVECWGHPDTHRPYLACKAGKDGFTQTAGKWLFPEGGFWPFRDPQKPKHDLEEMFPTAMEMLWVNAADRMEVLEKANLRTRHEVLINYATNALMNGPSPKIREAFYKDIPFVVDCDIYSNEFNEAFADILLPDACYLERDDWMGIQHSYHNIPTGVGQPWCFHTSHHVVEPMYERRDMAEVVVELAHRMGLTPKLNGYYNAELKLEGALALKPDEKIQWEDLCDRACRSHFGEQYNWEWFTEHGFISWPKKVEEVYWRPFKKDVKTMVYWEFMLNAKEKTHEIAVELELEDYWDWDVYQPMPEWTPCDAHLADETQYPFYTFSWADTFHSNSNNQELAWIDEVSVSNPYSYFVNINEDTAKKLGLKTGDHVKLESAAGYMVEGYLKTRQGIHPQCIGIMGVSGHWAKGMPVARGKGIHFNQLIDFSIRGMDPLTATVDILVKTKIYKIEKQGEGHEAICCAGGIRGGN</sequence>
<dbReference type="RefSeq" id="WP_262590896.1">
    <property type="nucleotide sequence ID" value="NZ_JAOQJQ010000002.1"/>
</dbReference>
<dbReference type="Gene3D" id="3.30.200.210">
    <property type="match status" value="1"/>
</dbReference>
<name>A0ABT2TK83_9FIRM</name>
<dbReference type="SUPFAM" id="SSF50692">
    <property type="entry name" value="ADC-like"/>
    <property type="match status" value="1"/>
</dbReference>
<dbReference type="Pfam" id="PF01568">
    <property type="entry name" value="Molydop_binding"/>
    <property type="match status" value="1"/>
</dbReference>
<evidence type="ECO:0000256" key="6">
    <source>
        <dbReference type="ARBA" id="ARBA00023002"/>
    </source>
</evidence>
<keyword evidence="11" id="KW-1185">Reference proteome</keyword>
<dbReference type="Gene3D" id="3.40.50.740">
    <property type="match status" value="1"/>
</dbReference>
<accession>A0ABT2TK83</accession>
<keyword evidence="3" id="KW-0500">Molybdenum</keyword>
<dbReference type="InterPro" id="IPR006657">
    <property type="entry name" value="MoPterin_dinucl-bd_dom"/>
</dbReference>
<keyword evidence="4" id="KW-0479">Metal-binding</keyword>
<keyword evidence="2" id="KW-0004">4Fe-4S</keyword>
<dbReference type="SUPFAM" id="SSF53706">
    <property type="entry name" value="Formate dehydrogenase/DMSO reductase, domains 1-3"/>
    <property type="match status" value="1"/>
</dbReference>
<dbReference type="InterPro" id="IPR006656">
    <property type="entry name" value="Mopterin_OxRdtase"/>
</dbReference>
<feature type="domain" description="4Fe-4S Mo/W bis-MGD-type" evidence="9">
    <location>
        <begin position="8"/>
        <end position="65"/>
    </location>
</feature>
<evidence type="ECO:0000256" key="7">
    <source>
        <dbReference type="ARBA" id="ARBA00023004"/>
    </source>
</evidence>
<dbReference type="Proteomes" id="UP001652442">
    <property type="component" value="Unassembled WGS sequence"/>
</dbReference>
<comment type="caution">
    <text evidence="10">The sequence shown here is derived from an EMBL/GenBank/DDBJ whole genome shotgun (WGS) entry which is preliminary data.</text>
</comment>
<dbReference type="InterPro" id="IPR050612">
    <property type="entry name" value="Prok_Mopterin_Oxidored"/>
</dbReference>
<dbReference type="Pfam" id="PF00384">
    <property type="entry name" value="Molybdopterin"/>
    <property type="match status" value="1"/>
</dbReference>
<evidence type="ECO:0000256" key="1">
    <source>
        <dbReference type="ARBA" id="ARBA00010312"/>
    </source>
</evidence>
<gene>
    <name evidence="10" type="ORF">OCV88_07010</name>
</gene>
<evidence type="ECO:0000259" key="9">
    <source>
        <dbReference type="PROSITE" id="PS51669"/>
    </source>
</evidence>
<dbReference type="Gene3D" id="3.40.228.10">
    <property type="entry name" value="Dimethylsulfoxide Reductase, domain 2"/>
    <property type="match status" value="1"/>
</dbReference>